<proteinExistence type="predicted"/>
<name>A0A0D0LGY8_VARPD</name>
<feature type="region of interest" description="Disordered" evidence="1">
    <location>
        <begin position="1"/>
        <end position="26"/>
    </location>
</feature>
<feature type="compositionally biased region" description="Low complexity" evidence="1">
    <location>
        <begin position="1"/>
        <end position="19"/>
    </location>
</feature>
<comment type="caution">
    <text evidence="2">The sequence shown here is derived from an EMBL/GenBank/DDBJ whole genome shotgun (WGS) entry which is preliminary data.</text>
</comment>
<protein>
    <submittedName>
        <fullName evidence="2">Uncharacterized protein</fullName>
    </submittedName>
</protein>
<evidence type="ECO:0000313" key="2">
    <source>
        <dbReference type="EMBL" id="KIQ28428.1"/>
    </source>
</evidence>
<accession>A0A0D0LGY8</accession>
<evidence type="ECO:0000313" key="3">
    <source>
        <dbReference type="Proteomes" id="UP000032067"/>
    </source>
</evidence>
<dbReference type="Proteomes" id="UP000032067">
    <property type="component" value="Unassembled WGS sequence"/>
</dbReference>
<dbReference type="EMBL" id="JXQQ01000048">
    <property type="protein sequence ID" value="KIQ28428.1"/>
    <property type="molecule type" value="Genomic_DNA"/>
</dbReference>
<sequence>MASTPQQQQQQTRAAQKAADAAERRERLKRALPATVELLQSRQADRIDDNDIDAYVSLNWLEWHGGGLRLTITGRNVCAQSASTALA</sequence>
<gene>
    <name evidence="2" type="ORF">RT97_20525</name>
</gene>
<organism evidence="2 3">
    <name type="scientific">Variovorax paradoxus</name>
    <dbReference type="NCBI Taxonomy" id="34073"/>
    <lineage>
        <taxon>Bacteria</taxon>
        <taxon>Pseudomonadati</taxon>
        <taxon>Pseudomonadota</taxon>
        <taxon>Betaproteobacteria</taxon>
        <taxon>Burkholderiales</taxon>
        <taxon>Comamonadaceae</taxon>
        <taxon>Variovorax</taxon>
    </lineage>
</organism>
<reference evidence="2 3" key="1">
    <citation type="submission" date="2014-12" db="EMBL/GenBank/DDBJ databases">
        <title>16Stimator: statistical estimation of ribosomal gene copy numbers from draft genome assemblies.</title>
        <authorList>
            <person name="Perisin M.A."/>
            <person name="Vetter M."/>
            <person name="Gilbert J.A."/>
            <person name="Bergelson J."/>
        </authorList>
    </citation>
    <scope>NUCLEOTIDE SEQUENCE [LARGE SCALE GENOMIC DNA]</scope>
    <source>
        <strain evidence="2 3">MEDvA23</strain>
    </source>
</reference>
<dbReference type="OrthoDB" id="9154606at2"/>
<dbReference type="AlphaFoldDB" id="A0A0D0LGY8"/>
<evidence type="ECO:0000256" key="1">
    <source>
        <dbReference type="SAM" id="MobiDB-lite"/>
    </source>
</evidence>